<keyword evidence="8" id="KW-1185">Reference proteome</keyword>
<dbReference type="InterPro" id="IPR006127">
    <property type="entry name" value="ZnuA-like"/>
</dbReference>
<dbReference type="Gene3D" id="3.40.50.1980">
    <property type="entry name" value="Nitrogenase molybdenum iron protein domain"/>
    <property type="match status" value="2"/>
</dbReference>
<dbReference type="PANTHER" id="PTHR42953:SF3">
    <property type="entry name" value="HIGH-AFFINITY ZINC UPTAKE SYSTEM PROTEIN ZNUA"/>
    <property type="match status" value="1"/>
</dbReference>
<evidence type="ECO:0000256" key="3">
    <source>
        <dbReference type="ARBA" id="ARBA00022448"/>
    </source>
</evidence>
<dbReference type="Pfam" id="PF01297">
    <property type="entry name" value="ZnuA"/>
    <property type="match status" value="1"/>
</dbReference>
<keyword evidence="5" id="KW-0864">Zinc transport</keyword>
<dbReference type="STRING" id="1414854.GQ61_03780"/>
<keyword evidence="5" id="KW-0406">Ion transport</keyword>
<name>A0A1W6N487_9PROT</name>
<dbReference type="SUPFAM" id="SSF53807">
    <property type="entry name" value="Helical backbone' metal receptor"/>
    <property type="match status" value="1"/>
</dbReference>
<sequence length="310" mass="35188">MAWLSCKAKFIFLVLFFLGSWQSLVANEAPNVVVTIPPLYDLVLGIMEGRGTPKLLVEANTSPHNFSLTPQHLKLLDQADLIVWIGPDLEGVLEKPLRALNKTTFPIQNLSGLKIYPIREDADWHHSPSDLHDHHHGSFDPHLWLDIDNAIIIVKFIEEKLIALDGEYESLYRTNREKLTTELKNLKIKLTTDLKNVAHKPFFVMHDGYQYFEKAFELNALGALTLDPGMQPSLGRLHRIRVKINDQNARCLFAEPQFSAKIVNQLGQELDVNVKTLDYMGVDVPLSPQGYFEIMQNLAKAVRECLGSKK</sequence>
<comment type="similarity">
    <text evidence="1 6">Belongs to the bacterial solute-binding protein 9 family.</text>
</comment>
<reference evidence="7 8" key="1">
    <citation type="submission" date="2014-06" db="EMBL/GenBank/DDBJ databases">
        <title>The genome of the endonuclear symbiont Nucleicultrix amoebiphila.</title>
        <authorList>
            <person name="Schulz F."/>
            <person name="Horn M."/>
        </authorList>
    </citation>
    <scope>NUCLEOTIDE SEQUENCE [LARGE SCALE GENOMIC DNA]</scope>
    <source>
        <strain evidence="7 8">FS5</strain>
    </source>
</reference>
<dbReference type="RefSeq" id="WP_198157405.1">
    <property type="nucleotide sequence ID" value="NZ_CP008743.1"/>
</dbReference>
<dbReference type="GO" id="GO:0006829">
    <property type="term" value="P:zinc ion transport"/>
    <property type="evidence" value="ECO:0007669"/>
    <property type="project" value="UniProtKB-KW"/>
</dbReference>
<dbReference type="InterPro" id="IPR006128">
    <property type="entry name" value="Lipoprotein_PsaA-like"/>
</dbReference>
<dbReference type="PRINTS" id="PR00690">
    <property type="entry name" value="ADHESNFAMILY"/>
</dbReference>
<gene>
    <name evidence="7" type="ORF">GQ61_03780</name>
</gene>
<dbReference type="GO" id="GO:0007155">
    <property type="term" value="P:cell adhesion"/>
    <property type="evidence" value="ECO:0007669"/>
    <property type="project" value="InterPro"/>
</dbReference>
<protein>
    <recommendedName>
        <fullName evidence="2">High-affinity zinc uptake system protein ZnuA</fullName>
    </recommendedName>
</protein>
<proteinExistence type="inferred from homology"/>
<evidence type="ECO:0000256" key="4">
    <source>
        <dbReference type="ARBA" id="ARBA00022729"/>
    </source>
</evidence>
<keyword evidence="4" id="KW-0732">Signal</keyword>
<dbReference type="PANTHER" id="PTHR42953">
    <property type="entry name" value="HIGH-AFFINITY ZINC UPTAKE SYSTEM PROTEIN ZNUA-RELATED"/>
    <property type="match status" value="1"/>
</dbReference>
<evidence type="ECO:0000256" key="5">
    <source>
        <dbReference type="ARBA" id="ARBA00022906"/>
    </source>
</evidence>
<evidence type="ECO:0000313" key="8">
    <source>
        <dbReference type="Proteomes" id="UP000237351"/>
    </source>
</evidence>
<organism evidence="7 8">
    <name type="scientific">Candidatus Nucleicultrix amoebiphila FS5</name>
    <dbReference type="NCBI Taxonomy" id="1414854"/>
    <lineage>
        <taxon>Bacteria</taxon>
        <taxon>Pseudomonadati</taxon>
        <taxon>Pseudomonadota</taxon>
        <taxon>Alphaproteobacteria</taxon>
        <taxon>Holosporales</taxon>
        <taxon>Candidatus Nucleicultricaceae</taxon>
        <taxon>Candidatus Nucleicultrix</taxon>
    </lineage>
</organism>
<dbReference type="KEGG" id="naf:GQ61_03780"/>
<evidence type="ECO:0000313" key="7">
    <source>
        <dbReference type="EMBL" id="ARN84578.1"/>
    </source>
</evidence>
<evidence type="ECO:0000256" key="2">
    <source>
        <dbReference type="ARBA" id="ARBA00015915"/>
    </source>
</evidence>
<accession>A0A1W6N487</accession>
<dbReference type="GO" id="GO:0046872">
    <property type="term" value="F:metal ion binding"/>
    <property type="evidence" value="ECO:0007669"/>
    <property type="project" value="InterPro"/>
</dbReference>
<keyword evidence="5" id="KW-0862">Zinc</keyword>
<evidence type="ECO:0000256" key="6">
    <source>
        <dbReference type="RuleBase" id="RU003512"/>
    </source>
</evidence>
<dbReference type="InterPro" id="IPR050492">
    <property type="entry name" value="Bact_metal-bind_prot9"/>
</dbReference>
<evidence type="ECO:0000256" key="1">
    <source>
        <dbReference type="ARBA" id="ARBA00011028"/>
    </source>
</evidence>
<dbReference type="Proteomes" id="UP000237351">
    <property type="component" value="Chromosome"/>
</dbReference>
<dbReference type="EMBL" id="CP008743">
    <property type="protein sequence ID" value="ARN84578.1"/>
    <property type="molecule type" value="Genomic_DNA"/>
</dbReference>
<dbReference type="AlphaFoldDB" id="A0A1W6N487"/>
<keyword evidence="3 6" id="KW-0813">Transport</keyword>